<dbReference type="PANTHER" id="PTHR14281:SF0">
    <property type="entry name" value="KINETOCHORE PROTEIN SPC25"/>
    <property type="match status" value="1"/>
</dbReference>
<dbReference type="GO" id="GO:0007059">
    <property type="term" value="P:chromosome segregation"/>
    <property type="evidence" value="ECO:0007669"/>
    <property type="project" value="InterPro"/>
</dbReference>
<dbReference type="Gene3D" id="3.30.457.50">
    <property type="entry name" value="Chromosome segregation protein Spc25"/>
    <property type="match status" value="1"/>
</dbReference>
<keyword evidence="4 10" id="KW-0158">Chromosome</keyword>
<dbReference type="CDD" id="cd23784">
    <property type="entry name" value="RWD_Spc25"/>
    <property type="match status" value="1"/>
</dbReference>
<dbReference type="GO" id="GO:0031262">
    <property type="term" value="C:Ndc80 complex"/>
    <property type="evidence" value="ECO:0007669"/>
    <property type="project" value="InterPro"/>
</dbReference>
<comment type="subunit">
    <text evidence="10">Component of the NDC80 complex.</text>
</comment>
<organism evidence="13 14">
    <name type="scientific">Paralvinella palmiformis</name>
    <dbReference type="NCBI Taxonomy" id="53620"/>
    <lineage>
        <taxon>Eukaryota</taxon>
        <taxon>Metazoa</taxon>
        <taxon>Spiralia</taxon>
        <taxon>Lophotrochozoa</taxon>
        <taxon>Annelida</taxon>
        <taxon>Polychaeta</taxon>
        <taxon>Sedentaria</taxon>
        <taxon>Canalipalpata</taxon>
        <taxon>Terebellida</taxon>
        <taxon>Terebelliformia</taxon>
        <taxon>Alvinellidae</taxon>
        <taxon>Paralvinella</taxon>
    </lineage>
</organism>
<evidence type="ECO:0000256" key="7">
    <source>
        <dbReference type="ARBA" id="ARBA00023054"/>
    </source>
</evidence>
<evidence type="ECO:0000256" key="3">
    <source>
        <dbReference type="ARBA" id="ARBA00013692"/>
    </source>
</evidence>
<evidence type="ECO:0000256" key="5">
    <source>
        <dbReference type="ARBA" id="ARBA00022618"/>
    </source>
</evidence>
<accession>A0AAD9MWI1</accession>
<evidence type="ECO:0000256" key="9">
    <source>
        <dbReference type="ARBA" id="ARBA00023328"/>
    </source>
</evidence>
<evidence type="ECO:0000256" key="2">
    <source>
        <dbReference type="ARBA" id="ARBA00006379"/>
    </source>
</evidence>
<keyword evidence="8 10" id="KW-0131">Cell cycle</keyword>
<dbReference type="Pfam" id="PF08234">
    <property type="entry name" value="Spindle_Spc25"/>
    <property type="match status" value="1"/>
</dbReference>
<evidence type="ECO:0000259" key="12">
    <source>
        <dbReference type="Pfam" id="PF08234"/>
    </source>
</evidence>
<feature type="domain" description="Chromosome segregation protein Spc25 C-terminal" evidence="12">
    <location>
        <begin position="174"/>
        <end position="218"/>
    </location>
</feature>
<dbReference type="PANTHER" id="PTHR14281">
    <property type="entry name" value="KINETOCHORE PROTEIN SPC25-RELATED"/>
    <property type="match status" value="1"/>
</dbReference>
<dbReference type="Proteomes" id="UP001208570">
    <property type="component" value="Unassembled WGS sequence"/>
</dbReference>
<comment type="similarity">
    <text evidence="2 10">Belongs to the SPC25 family.</text>
</comment>
<proteinExistence type="inferred from homology"/>
<keyword evidence="14" id="KW-1185">Reference proteome</keyword>
<keyword evidence="6 10" id="KW-0498">Mitosis</keyword>
<comment type="caution">
    <text evidence="13">The sequence shown here is derived from an EMBL/GenBank/DDBJ whole genome shotgun (WGS) entry which is preliminary data.</text>
</comment>
<evidence type="ECO:0000313" key="13">
    <source>
        <dbReference type="EMBL" id="KAK2146723.1"/>
    </source>
</evidence>
<protein>
    <recommendedName>
        <fullName evidence="3 10">Kinetochore protein SPC25</fullName>
    </recommendedName>
</protein>
<evidence type="ECO:0000256" key="1">
    <source>
        <dbReference type="ARBA" id="ARBA00004584"/>
    </source>
</evidence>
<dbReference type="AlphaFoldDB" id="A0AAD9MWI1"/>
<evidence type="ECO:0000313" key="14">
    <source>
        <dbReference type="Proteomes" id="UP001208570"/>
    </source>
</evidence>
<evidence type="ECO:0000256" key="10">
    <source>
        <dbReference type="RuleBase" id="RU367150"/>
    </source>
</evidence>
<dbReference type="GO" id="GO:0005634">
    <property type="term" value="C:nucleus"/>
    <property type="evidence" value="ECO:0007669"/>
    <property type="project" value="UniProtKB-SubCell"/>
</dbReference>
<dbReference type="EMBL" id="JAODUP010000587">
    <property type="protein sequence ID" value="KAK2146723.1"/>
    <property type="molecule type" value="Genomic_DNA"/>
</dbReference>
<name>A0AAD9MWI1_9ANNE</name>
<keyword evidence="10" id="KW-0539">Nucleus</keyword>
<sequence>MSLSDMSEDILEDEVQLTLDTDFCDIELDTNKPLNDINTLITQIQDKFIGNWLGVTYQKKIREKTTAHQADIKRYTEELISLEQRLKKLKEEKQDIAEVITKQANDAEALKSRLKVISDEVDSLLLDKEQREKLLQKMREEVAQLKEAIETKTQSAEQCAKSLEREVDFFRNRLGLRLKKVSVSDCQPEVDHLDELLNRLQSTNNFKSFVIEIRQKFQNMLF</sequence>
<evidence type="ECO:0000256" key="6">
    <source>
        <dbReference type="ARBA" id="ARBA00022776"/>
    </source>
</evidence>
<keyword evidence="10" id="KW-0995">Kinetochore</keyword>
<comment type="function">
    <text evidence="10">Acts as a component of the essential kinetochore-associated NDC80 complex, which is required for chromosome segregation and spindle checkpoint activity.</text>
</comment>
<feature type="coiled-coil region" evidence="11">
    <location>
        <begin position="65"/>
        <end position="166"/>
    </location>
</feature>
<keyword evidence="7 11" id="KW-0175">Coiled coil</keyword>
<evidence type="ECO:0000256" key="11">
    <source>
        <dbReference type="SAM" id="Coils"/>
    </source>
</evidence>
<dbReference type="InterPro" id="IPR045143">
    <property type="entry name" value="Spc25"/>
</dbReference>
<keyword evidence="5 10" id="KW-0132">Cell division</keyword>
<dbReference type="InterPro" id="IPR013255">
    <property type="entry name" value="Spc25_C"/>
</dbReference>
<evidence type="ECO:0000256" key="8">
    <source>
        <dbReference type="ARBA" id="ARBA00023306"/>
    </source>
</evidence>
<evidence type="ECO:0000256" key="4">
    <source>
        <dbReference type="ARBA" id="ARBA00022454"/>
    </source>
</evidence>
<reference evidence="13" key="1">
    <citation type="journal article" date="2023" name="Mol. Biol. Evol.">
        <title>Third-Generation Sequencing Reveals the Adaptive Role of the Epigenome in Three Deep-Sea Polychaetes.</title>
        <authorList>
            <person name="Perez M."/>
            <person name="Aroh O."/>
            <person name="Sun Y."/>
            <person name="Lan Y."/>
            <person name="Juniper S.K."/>
            <person name="Young C.R."/>
            <person name="Angers B."/>
            <person name="Qian P.Y."/>
        </authorList>
    </citation>
    <scope>NUCLEOTIDE SEQUENCE</scope>
    <source>
        <strain evidence="13">P08H-3</strain>
    </source>
</reference>
<keyword evidence="9 10" id="KW-0137">Centromere</keyword>
<comment type="subcellular location">
    <subcellularLocation>
        <location evidence="1">Chromosome</location>
        <location evidence="1">Centromere</location>
    </subcellularLocation>
    <subcellularLocation>
        <location evidence="10">Nucleus</location>
    </subcellularLocation>
    <subcellularLocation>
        <location evidence="10">Chromosome</location>
        <location evidence="10">Centromere</location>
        <location evidence="10">Kinetochore</location>
    </subcellularLocation>
</comment>
<dbReference type="GO" id="GO:0051301">
    <property type="term" value="P:cell division"/>
    <property type="evidence" value="ECO:0007669"/>
    <property type="project" value="UniProtKB-UniRule"/>
</dbReference>
<gene>
    <name evidence="13" type="ORF">LSH36_586g01012</name>
</gene>